<name>A0ABV2AQN3_9EUKA</name>
<reference evidence="1 2" key="1">
    <citation type="journal article" date="2024" name="BMC Biol.">
        <title>Comparative genomics of Ascetosporea gives new insight into the evolutionary basis for animal parasitism in Rhizaria.</title>
        <authorList>
            <person name="Hiltunen Thoren M."/>
            <person name="Onut-Brannstrom I."/>
            <person name="Alfjorden A."/>
            <person name="Peckova H."/>
            <person name="Swords F."/>
            <person name="Hooper C."/>
            <person name="Holzer A.S."/>
            <person name="Bass D."/>
            <person name="Burki F."/>
        </authorList>
    </citation>
    <scope>NUCLEOTIDE SEQUENCE [LARGE SCALE GENOMIC DNA]</scope>
    <source>
        <strain evidence="1">20-A016</strain>
    </source>
</reference>
<evidence type="ECO:0000313" key="1">
    <source>
        <dbReference type="EMBL" id="MES1921975.1"/>
    </source>
</evidence>
<dbReference type="PANTHER" id="PTHR32046:SF11">
    <property type="entry name" value="IMMUNE-ASSOCIATED NUCLEOTIDE-BINDING PROTEIN 10-LIKE"/>
    <property type="match status" value="1"/>
</dbReference>
<dbReference type="SUPFAM" id="SSF52540">
    <property type="entry name" value="P-loop containing nucleoside triphosphate hydrolases"/>
    <property type="match status" value="1"/>
</dbReference>
<proteinExistence type="predicted"/>
<keyword evidence="2" id="KW-1185">Reference proteome</keyword>
<dbReference type="Pfam" id="PF13555">
    <property type="entry name" value="AAA_29"/>
    <property type="match status" value="1"/>
</dbReference>
<dbReference type="Gene3D" id="3.40.50.300">
    <property type="entry name" value="P-loop containing nucleotide triphosphate hydrolases"/>
    <property type="match status" value="1"/>
</dbReference>
<protein>
    <submittedName>
        <fullName evidence="1">Uncharacterized protein</fullName>
    </submittedName>
</protein>
<dbReference type="InterPro" id="IPR027417">
    <property type="entry name" value="P-loop_NTPase"/>
</dbReference>
<accession>A0ABV2AQN3</accession>
<evidence type="ECO:0000313" key="2">
    <source>
        <dbReference type="Proteomes" id="UP001439008"/>
    </source>
</evidence>
<dbReference type="Proteomes" id="UP001439008">
    <property type="component" value="Unassembled WGS sequence"/>
</dbReference>
<gene>
    <name evidence="1" type="ORF">MHBO_003502</name>
</gene>
<comment type="caution">
    <text evidence="1">The sequence shown here is derived from an EMBL/GenBank/DDBJ whole genome shotgun (WGS) entry which is preliminary data.</text>
</comment>
<dbReference type="EMBL" id="JBDODL010002014">
    <property type="protein sequence ID" value="MES1921975.1"/>
    <property type="molecule type" value="Genomic_DNA"/>
</dbReference>
<sequence>MGISVKEKTIMLIGATGSGKSTLVDGMINYVTGVNFDDPYRFSLLQLEKEEQKTNNQVSLRCS</sequence>
<organism evidence="1 2">
    <name type="scientific">Bonamia ostreae</name>
    <dbReference type="NCBI Taxonomy" id="126728"/>
    <lineage>
        <taxon>Eukaryota</taxon>
        <taxon>Sar</taxon>
        <taxon>Rhizaria</taxon>
        <taxon>Endomyxa</taxon>
        <taxon>Ascetosporea</taxon>
        <taxon>Haplosporida</taxon>
        <taxon>Bonamia</taxon>
    </lineage>
</organism>
<dbReference type="PANTHER" id="PTHR32046">
    <property type="entry name" value="G DOMAIN-CONTAINING PROTEIN"/>
    <property type="match status" value="1"/>
</dbReference>